<dbReference type="InterPro" id="IPR001878">
    <property type="entry name" value="Znf_CCHC"/>
</dbReference>
<dbReference type="SUPFAM" id="SSF50630">
    <property type="entry name" value="Acid proteases"/>
    <property type="match status" value="1"/>
</dbReference>
<dbReference type="GO" id="GO:0008270">
    <property type="term" value="F:zinc ion binding"/>
    <property type="evidence" value="ECO:0007669"/>
    <property type="project" value="InterPro"/>
</dbReference>
<evidence type="ECO:0000313" key="7">
    <source>
        <dbReference type="Proteomes" id="UP000499080"/>
    </source>
</evidence>
<dbReference type="InterPro" id="IPR036875">
    <property type="entry name" value="Znf_CCHC_sf"/>
</dbReference>
<proteinExistence type="predicted"/>
<feature type="domain" description="CCHC-type" evidence="5">
    <location>
        <begin position="82"/>
        <end position="98"/>
    </location>
</feature>
<dbReference type="GO" id="GO:0003676">
    <property type="term" value="F:nucleic acid binding"/>
    <property type="evidence" value="ECO:0007669"/>
    <property type="project" value="InterPro"/>
</dbReference>
<evidence type="ECO:0000256" key="1">
    <source>
        <dbReference type="ARBA" id="ARBA00022679"/>
    </source>
</evidence>
<keyword evidence="7" id="KW-1185">Reference proteome</keyword>
<dbReference type="OrthoDB" id="10069580at2759"/>
<comment type="caution">
    <text evidence="6">The sequence shown here is derived from an EMBL/GenBank/DDBJ whole genome shotgun (WGS) entry which is preliminary data.</text>
</comment>
<gene>
    <name evidence="6" type="ORF">AVEN_165714_1</name>
</gene>
<dbReference type="Gene3D" id="4.10.60.10">
    <property type="entry name" value="Zinc finger, CCHC-type"/>
    <property type="match status" value="1"/>
</dbReference>
<name>A0A4Y2C3G6_ARAVE</name>
<evidence type="ECO:0000256" key="3">
    <source>
        <dbReference type="ARBA" id="ARBA00022722"/>
    </source>
</evidence>
<dbReference type="GO" id="GO:0004519">
    <property type="term" value="F:endonuclease activity"/>
    <property type="evidence" value="ECO:0007669"/>
    <property type="project" value="UniProtKB-KW"/>
</dbReference>
<keyword evidence="4" id="KW-0378">Hydrolase</keyword>
<dbReference type="PANTHER" id="PTHR37984:SF5">
    <property type="entry name" value="PROTEIN NYNRIN-LIKE"/>
    <property type="match status" value="1"/>
</dbReference>
<dbReference type="InterPro" id="IPR050951">
    <property type="entry name" value="Retrovirus_Pol_polyprotein"/>
</dbReference>
<accession>A0A4Y2C3G6</accession>
<evidence type="ECO:0000256" key="2">
    <source>
        <dbReference type="ARBA" id="ARBA00022695"/>
    </source>
</evidence>
<protein>
    <recommendedName>
        <fullName evidence="5">CCHC-type domain-containing protein</fullName>
    </recommendedName>
</protein>
<reference evidence="6 7" key="1">
    <citation type="journal article" date="2019" name="Sci. Rep.">
        <title>Orb-weaving spider Araneus ventricosus genome elucidates the spidroin gene catalogue.</title>
        <authorList>
            <person name="Kono N."/>
            <person name="Nakamura H."/>
            <person name="Ohtoshi R."/>
            <person name="Moran D.A.P."/>
            <person name="Shinohara A."/>
            <person name="Yoshida Y."/>
            <person name="Fujiwara M."/>
            <person name="Mori M."/>
            <person name="Tomita M."/>
            <person name="Arakawa K."/>
        </authorList>
    </citation>
    <scope>NUCLEOTIDE SEQUENCE [LARGE SCALE GENOMIC DNA]</scope>
</reference>
<dbReference type="EMBL" id="BGPR01000143">
    <property type="protein sequence ID" value="GBL98888.1"/>
    <property type="molecule type" value="Genomic_DNA"/>
</dbReference>
<dbReference type="SUPFAM" id="SSF57756">
    <property type="entry name" value="Retrovirus zinc finger-like domains"/>
    <property type="match status" value="1"/>
</dbReference>
<keyword evidence="3" id="KW-0540">Nuclease</keyword>
<dbReference type="PANTHER" id="PTHR37984">
    <property type="entry name" value="PROTEIN CBG26694"/>
    <property type="match status" value="1"/>
</dbReference>
<dbReference type="InterPro" id="IPR021109">
    <property type="entry name" value="Peptidase_aspartic_dom_sf"/>
</dbReference>
<dbReference type="Gene3D" id="2.40.70.10">
    <property type="entry name" value="Acid Proteases"/>
    <property type="match status" value="1"/>
</dbReference>
<evidence type="ECO:0000259" key="5">
    <source>
        <dbReference type="SMART" id="SM00343"/>
    </source>
</evidence>
<keyword evidence="4" id="KW-0255">Endonuclease</keyword>
<sequence length="267" mass="31112">MDTAARDADELHTINDYESVYKVYHARKSIKCSRVSSGFLDCQQNLKLKPVRDKTRQKFRGRCFRCRSPLHFANTCPDKDKTCKKCKFKGHTETHCRTKLKKNLRQVTDETEIYTINFNESKDKITLNVLINDKPVKMQLDTGACISVTSVRQFRKVSPQTKIEHSNVILRAFGGELIKPMYEATVVVKYKDQVKVKKIYLCDRELDPLFGVDWFKDFRLDLKEIKNVKLKTVSKELDAKNSKEKILAMLSEYPDIFKEGIGKIKRF</sequence>
<dbReference type="AlphaFoldDB" id="A0A4Y2C3G6"/>
<keyword evidence="2" id="KW-0548">Nucleotidyltransferase</keyword>
<organism evidence="6 7">
    <name type="scientific">Araneus ventricosus</name>
    <name type="common">Orbweaver spider</name>
    <name type="synonym">Epeira ventricosa</name>
    <dbReference type="NCBI Taxonomy" id="182803"/>
    <lineage>
        <taxon>Eukaryota</taxon>
        <taxon>Metazoa</taxon>
        <taxon>Ecdysozoa</taxon>
        <taxon>Arthropoda</taxon>
        <taxon>Chelicerata</taxon>
        <taxon>Arachnida</taxon>
        <taxon>Araneae</taxon>
        <taxon>Araneomorphae</taxon>
        <taxon>Entelegynae</taxon>
        <taxon>Araneoidea</taxon>
        <taxon>Araneidae</taxon>
        <taxon>Araneus</taxon>
    </lineage>
</organism>
<feature type="domain" description="CCHC-type" evidence="5">
    <location>
        <begin position="62"/>
        <end position="78"/>
    </location>
</feature>
<evidence type="ECO:0000313" key="6">
    <source>
        <dbReference type="EMBL" id="GBL98888.1"/>
    </source>
</evidence>
<dbReference type="GO" id="GO:0016779">
    <property type="term" value="F:nucleotidyltransferase activity"/>
    <property type="evidence" value="ECO:0007669"/>
    <property type="project" value="UniProtKB-KW"/>
</dbReference>
<dbReference type="Proteomes" id="UP000499080">
    <property type="component" value="Unassembled WGS sequence"/>
</dbReference>
<keyword evidence="1" id="KW-0808">Transferase</keyword>
<evidence type="ECO:0000256" key="4">
    <source>
        <dbReference type="ARBA" id="ARBA00022759"/>
    </source>
</evidence>
<dbReference type="SMART" id="SM00343">
    <property type="entry name" value="ZnF_C2HC"/>
    <property type="match status" value="2"/>
</dbReference>